<organism evidence="3 4">
    <name type="scientific">Pseudomonas putida</name>
    <name type="common">Arthrobacter siderocapsulatus</name>
    <dbReference type="NCBI Taxonomy" id="303"/>
    <lineage>
        <taxon>Bacteria</taxon>
        <taxon>Pseudomonadati</taxon>
        <taxon>Pseudomonadota</taxon>
        <taxon>Gammaproteobacteria</taxon>
        <taxon>Pseudomonadales</taxon>
        <taxon>Pseudomonadaceae</taxon>
        <taxon>Pseudomonas</taxon>
    </lineage>
</organism>
<dbReference type="SUPFAM" id="SSF57868">
    <property type="entry name" value="Metallothionein"/>
    <property type="match status" value="1"/>
</dbReference>
<name>A0A9X8EF96_PSEPU</name>
<protein>
    <submittedName>
        <fullName evidence="3">Metallothionein</fullName>
    </submittedName>
</protein>
<dbReference type="GeneID" id="87481023"/>
<dbReference type="RefSeq" id="WP_043860038.1">
    <property type="nucleotide sequence ID" value="NZ_LKGZ01000001.1"/>
</dbReference>
<proteinExistence type="predicted"/>
<evidence type="ECO:0000256" key="1">
    <source>
        <dbReference type="ARBA" id="ARBA00022723"/>
    </source>
</evidence>
<reference evidence="3 4" key="1">
    <citation type="submission" date="2018-11" db="EMBL/GenBank/DDBJ databases">
        <title>Genomic analyses of the natural microbiome of Caenorhabditis elegans.</title>
        <authorList>
            <person name="Samuel B."/>
        </authorList>
    </citation>
    <scope>NUCLEOTIDE SEQUENCE [LARGE SCALE GENOMIC DNA]</scope>
    <source>
        <strain evidence="3 4">BIGb0473</strain>
    </source>
</reference>
<evidence type="ECO:0000313" key="4">
    <source>
        <dbReference type="Proteomes" id="UP000269115"/>
    </source>
</evidence>
<dbReference type="EMBL" id="RJUR01000014">
    <property type="protein sequence ID" value="ROQ48798.1"/>
    <property type="molecule type" value="Genomic_DNA"/>
</dbReference>
<evidence type="ECO:0000256" key="2">
    <source>
        <dbReference type="ARBA" id="ARBA00022851"/>
    </source>
</evidence>
<accession>A0A9X8EF96</accession>
<dbReference type="Gene3D" id="2.30.170.10">
    <property type="match status" value="1"/>
</dbReference>
<evidence type="ECO:0000313" key="3">
    <source>
        <dbReference type="EMBL" id="ROQ48798.1"/>
    </source>
</evidence>
<sequence length="56" mass="5841">MDQQTCACPDCNCKVGDNPVQREGKSYCCQACADHHPAGKPCSASGCGCARQAPTH</sequence>
<dbReference type="Proteomes" id="UP000269115">
    <property type="component" value="Unassembled WGS sequence"/>
</dbReference>
<dbReference type="InterPro" id="IPR000518">
    <property type="entry name" value="Metalthion_fam14_prok"/>
</dbReference>
<comment type="caution">
    <text evidence="3">The sequence shown here is derived from an EMBL/GenBank/DDBJ whole genome shotgun (WGS) entry which is preliminary data.</text>
</comment>
<dbReference type="Pfam" id="PF02069">
    <property type="entry name" value="Metallothio_Pro"/>
    <property type="match status" value="1"/>
</dbReference>
<dbReference type="InterPro" id="IPR017854">
    <property type="entry name" value="Metalthion_dom_sf"/>
</dbReference>
<keyword evidence="1" id="KW-0479">Metal-binding</keyword>
<gene>
    <name evidence="3" type="ORF">EDF85_3100</name>
</gene>
<dbReference type="GO" id="GO:0046872">
    <property type="term" value="F:metal ion binding"/>
    <property type="evidence" value="ECO:0007669"/>
    <property type="project" value="UniProtKB-KW"/>
</dbReference>
<dbReference type="OrthoDB" id="468089at2"/>
<keyword evidence="2" id="KW-0480">Metal-thiolate cluster</keyword>
<dbReference type="AlphaFoldDB" id="A0A9X8EF96"/>